<dbReference type="InterPro" id="IPR036259">
    <property type="entry name" value="MFS_trans_sf"/>
</dbReference>
<name>A0A0R1W221_9LACO</name>
<comment type="caution">
    <text evidence="8">The sequence shown here is derived from an EMBL/GenBank/DDBJ whole genome shotgun (WGS) entry which is preliminary data.</text>
</comment>
<evidence type="ECO:0000256" key="6">
    <source>
        <dbReference type="SAM" id="Phobius"/>
    </source>
</evidence>
<dbReference type="STRING" id="1423807.FD16_GL000648"/>
<evidence type="ECO:0000256" key="1">
    <source>
        <dbReference type="ARBA" id="ARBA00004651"/>
    </source>
</evidence>
<keyword evidence="5 6" id="KW-0472">Membrane</keyword>
<dbReference type="Pfam" id="PF07690">
    <property type="entry name" value="MFS_1"/>
    <property type="match status" value="1"/>
</dbReference>
<dbReference type="PANTHER" id="PTHR42718:SF9">
    <property type="entry name" value="MAJOR FACILITATOR SUPERFAMILY MULTIDRUG TRANSPORTER MFSC"/>
    <property type="match status" value="1"/>
</dbReference>
<evidence type="ECO:0000259" key="7">
    <source>
        <dbReference type="PROSITE" id="PS50850"/>
    </source>
</evidence>
<dbReference type="PATRIC" id="fig|1423807.3.peg.656"/>
<feature type="transmembrane region" description="Helical" evidence="6">
    <location>
        <begin position="91"/>
        <end position="114"/>
    </location>
</feature>
<feature type="transmembrane region" description="Helical" evidence="6">
    <location>
        <begin position="21"/>
        <end position="43"/>
    </location>
</feature>
<evidence type="ECO:0000256" key="4">
    <source>
        <dbReference type="ARBA" id="ARBA00022989"/>
    </source>
</evidence>
<feature type="transmembrane region" description="Helical" evidence="6">
    <location>
        <begin position="120"/>
        <end position="143"/>
    </location>
</feature>
<dbReference type="Gene3D" id="1.20.1250.20">
    <property type="entry name" value="MFS general substrate transporter like domains"/>
    <property type="match status" value="1"/>
</dbReference>
<evidence type="ECO:0000256" key="2">
    <source>
        <dbReference type="ARBA" id="ARBA00022448"/>
    </source>
</evidence>
<feature type="transmembrane region" description="Helical" evidence="6">
    <location>
        <begin position="407"/>
        <end position="429"/>
    </location>
</feature>
<dbReference type="Proteomes" id="UP000051820">
    <property type="component" value="Unassembled WGS sequence"/>
</dbReference>
<comment type="subcellular location">
    <subcellularLocation>
        <location evidence="1">Cell membrane</location>
        <topology evidence="1">Multi-pass membrane protein</topology>
    </subcellularLocation>
</comment>
<accession>A0A0R1W221</accession>
<protein>
    <submittedName>
        <fullName evidence="8">Major facilitator superfamily permease</fullName>
    </submittedName>
</protein>
<evidence type="ECO:0000256" key="5">
    <source>
        <dbReference type="ARBA" id="ARBA00023136"/>
    </source>
</evidence>
<feature type="transmembrane region" description="Helical" evidence="6">
    <location>
        <begin position="63"/>
        <end position="79"/>
    </location>
</feature>
<evidence type="ECO:0000313" key="8">
    <source>
        <dbReference type="EMBL" id="KRM11645.1"/>
    </source>
</evidence>
<feature type="transmembrane region" description="Helical" evidence="6">
    <location>
        <begin position="310"/>
        <end position="333"/>
    </location>
</feature>
<gene>
    <name evidence="8" type="ORF">FD16_GL000648</name>
</gene>
<keyword evidence="4 6" id="KW-1133">Transmembrane helix</keyword>
<feature type="domain" description="Major facilitator superfamily (MFS) profile" evidence="7">
    <location>
        <begin position="25"/>
        <end position="481"/>
    </location>
</feature>
<keyword evidence="2" id="KW-0813">Transport</keyword>
<dbReference type="CDD" id="cd17321">
    <property type="entry name" value="MFS_MMR_MDR_like"/>
    <property type="match status" value="1"/>
</dbReference>
<keyword evidence="3 6" id="KW-0812">Transmembrane</keyword>
<feature type="transmembrane region" description="Helical" evidence="6">
    <location>
        <begin position="369"/>
        <end position="386"/>
    </location>
</feature>
<feature type="transmembrane region" description="Helical" evidence="6">
    <location>
        <begin position="243"/>
        <end position="260"/>
    </location>
</feature>
<organism evidence="8 9">
    <name type="scientific">Paucilactobacillus suebicus DSM 5007 = KCTC 3549</name>
    <dbReference type="NCBI Taxonomy" id="1423807"/>
    <lineage>
        <taxon>Bacteria</taxon>
        <taxon>Bacillati</taxon>
        <taxon>Bacillota</taxon>
        <taxon>Bacilli</taxon>
        <taxon>Lactobacillales</taxon>
        <taxon>Lactobacillaceae</taxon>
        <taxon>Paucilactobacillus</taxon>
    </lineage>
</organism>
<feature type="transmembrane region" description="Helical" evidence="6">
    <location>
        <begin position="211"/>
        <end position="231"/>
    </location>
</feature>
<dbReference type="PANTHER" id="PTHR42718">
    <property type="entry name" value="MAJOR FACILITATOR SUPERFAMILY MULTIDRUG TRANSPORTER MFSC"/>
    <property type="match status" value="1"/>
</dbReference>
<evidence type="ECO:0000313" key="9">
    <source>
        <dbReference type="Proteomes" id="UP000051820"/>
    </source>
</evidence>
<dbReference type="eggNOG" id="COG2814">
    <property type="taxonomic scope" value="Bacteria"/>
</dbReference>
<feature type="transmembrane region" description="Helical" evidence="6">
    <location>
        <begin position="155"/>
        <end position="173"/>
    </location>
</feature>
<proteinExistence type="predicted"/>
<dbReference type="InterPro" id="IPR020846">
    <property type="entry name" value="MFS_dom"/>
</dbReference>
<dbReference type="PROSITE" id="PS50850">
    <property type="entry name" value="MFS"/>
    <property type="match status" value="1"/>
</dbReference>
<feature type="transmembrane region" description="Helical" evidence="6">
    <location>
        <begin position="179"/>
        <end position="199"/>
    </location>
</feature>
<keyword evidence="9" id="KW-1185">Reference proteome</keyword>
<feature type="transmembrane region" description="Helical" evidence="6">
    <location>
        <begin position="281"/>
        <end position="304"/>
    </location>
</feature>
<dbReference type="InterPro" id="IPR011701">
    <property type="entry name" value="MFS"/>
</dbReference>
<evidence type="ECO:0000256" key="3">
    <source>
        <dbReference type="ARBA" id="ARBA00022692"/>
    </source>
</evidence>
<sequence>MKGVELATIKSKGAKFLKQRSQWILLLATSMVSFMSTIDAGIVNIAVPQMSRDLNVPMNEAEWVVSVYLVLICVLLIFFGKLSDQIGRIPIFQIGTVIFVLGSLGCGMSTNLPFLMGARVLQGLGASMTMATNFGIITQIFPIHRHGTALGVNSAFVQLGSIAGPGLGGLILAALNWHYIFFINVPIGIIAFAFGHHIFPKEERKYHHVSIDWTGYLTYALATILFFFAIYWGQSIGYGKPQIIGLLVLTVLLITLFIRIEKRAPEPLLNLKIFKNAGFSIGILTAMMVFATGYFNNMIMPFYLQETLHYSSAIAGLILMAVPIVNIFSAPAAGVMSDKIGAEKVSMIALVIFIVPELVFVTVEPSWSIIWLIIGLGMFGLANGTFQNNPMIMGNAGQEFQGIAGSIAALARNLGMSIGLSLATSLLYFGIGLKAGKHITAYPSAHPAWFVSGMHFAYGWALGMIVIALVLIVWLVRRQTAKQHG</sequence>
<dbReference type="GO" id="GO:0022857">
    <property type="term" value="F:transmembrane transporter activity"/>
    <property type="evidence" value="ECO:0007669"/>
    <property type="project" value="InterPro"/>
</dbReference>
<dbReference type="GO" id="GO:0005886">
    <property type="term" value="C:plasma membrane"/>
    <property type="evidence" value="ECO:0007669"/>
    <property type="project" value="UniProtKB-SubCell"/>
</dbReference>
<reference evidence="8 9" key="1">
    <citation type="journal article" date="2015" name="Genome Announc.">
        <title>Expanding the biotechnology potential of lactobacilli through comparative genomics of 213 strains and associated genera.</title>
        <authorList>
            <person name="Sun Z."/>
            <person name="Harris H.M."/>
            <person name="McCann A."/>
            <person name="Guo C."/>
            <person name="Argimon S."/>
            <person name="Zhang W."/>
            <person name="Yang X."/>
            <person name="Jeffery I.B."/>
            <person name="Cooney J.C."/>
            <person name="Kagawa T.F."/>
            <person name="Liu W."/>
            <person name="Song Y."/>
            <person name="Salvetti E."/>
            <person name="Wrobel A."/>
            <person name="Rasinkangas P."/>
            <person name="Parkhill J."/>
            <person name="Rea M.C."/>
            <person name="O'Sullivan O."/>
            <person name="Ritari J."/>
            <person name="Douillard F.P."/>
            <person name="Paul Ross R."/>
            <person name="Yang R."/>
            <person name="Briner A.E."/>
            <person name="Felis G.E."/>
            <person name="de Vos W.M."/>
            <person name="Barrangou R."/>
            <person name="Klaenhammer T.R."/>
            <person name="Caufield P.W."/>
            <person name="Cui Y."/>
            <person name="Zhang H."/>
            <person name="O'Toole P.W."/>
        </authorList>
    </citation>
    <scope>NUCLEOTIDE SEQUENCE [LARGE SCALE GENOMIC DNA]</scope>
    <source>
        <strain evidence="8 9">DSM 5007</strain>
    </source>
</reference>
<dbReference type="Gene3D" id="1.20.1720.10">
    <property type="entry name" value="Multidrug resistance protein D"/>
    <property type="match status" value="1"/>
</dbReference>
<dbReference type="EMBL" id="AZGF01000017">
    <property type="protein sequence ID" value="KRM11645.1"/>
    <property type="molecule type" value="Genomic_DNA"/>
</dbReference>
<feature type="transmembrane region" description="Helical" evidence="6">
    <location>
        <begin position="449"/>
        <end position="476"/>
    </location>
</feature>
<dbReference type="SUPFAM" id="SSF103473">
    <property type="entry name" value="MFS general substrate transporter"/>
    <property type="match status" value="1"/>
</dbReference>
<dbReference type="PRINTS" id="PR01036">
    <property type="entry name" value="TCRTETB"/>
</dbReference>
<dbReference type="AlphaFoldDB" id="A0A0R1W221"/>
<feature type="transmembrane region" description="Helical" evidence="6">
    <location>
        <begin position="345"/>
        <end position="363"/>
    </location>
</feature>